<evidence type="ECO:0000313" key="3">
    <source>
        <dbReference type="Proteomes" id="UP001224359"/>
    </source>
</evidence>
<evidence type="ECO:0000256" key="1">
    <source>
        <dbReference type="SAM" id="MobiDB-lite"/>
    </source>
</evidence>
<dbReference type="RefSeq" id="WP_306974518.1">
    <property type="nucleotide sequence ID" value="NZ_JAUSTQ010000002.1"/>
</dbReference>
<keyword evidence="3" id="KW-1185">Reference proteome</keyword>
<name>A0ABT9VCK5_9BACI</name>
<dbReference type="Proteomes" id="UP001224359">
    <property type="component" value="Unassembled WGS sequence"/>
</dbReference>
<sequence length="49" mass="5596">MFNIPWSLFEKTGNVEAYLLLKQLESNQSNQRALTSSQNASTIKPNVKR</sequence>
<feature type="region of interest" description="Disordered" evidence="1">
    <location>
        <begin position="30"/>
        <end position="49"/>
    </location>
</feature>
<evidence type="ECO:0008006" key="4">
    <source>
        <dbReference type="Google" id="ProtNLM"/>
    </source>
</evidence>
<dbReference type="EMBL" id="JAUSTQ010000002">
    <property type="protein sequence ID" value="MDQ0158657.1"/>
    <property type="molecule type" value="Genomic_DNA"/>
</dbReference>
<evidence type="ECO:0000313" key="2">
    <source>
        <dbReference type="EMBL" id="MDQ0158657.1"/>
    </source>
</evidence>
<reference evidence="2 3" key="1">
    <citation type="submission" date="2023-07" db="EMBL/GenBank/DDBJ databases">
        <title>Genomic Encyclopedia of Type Strains, Phase IV (KMG-IV): sequencing the most valuable type-strain genomes for metagenomic binning, comparative biology and taxonomic classification.</title>
        <authorList>
            <person name="Goeker M."/>
        </authorList>
    </citation>
    <scope>NUCLEOTIDE SEQUENCE [LARGE SCALE GENOMIC DNA]</scope>
    <source>
        <strain evidence="2 3">DSM 16460</strain>
    </source>
</reference>
<proteinExistence type="predicted"/>
<dbReference type="InterPro" id="IPR025617">
    <property type="entry name" value="YqzL"/>
</dbReference>
<comment type="caution">
    <text evidence="2">The sequence shown here is derived from an EMBL/GenBank/DDBJ whole genome shotgun (WGS) entry which is preliminary data.</text>
</comment>
<organism evidence="2 3">
    <name type="scientific">Alkalibacillus salilacus</name>
    <dbReference type="NCBI Taxonomy" id="284582"/>
    <lineage>
        <taxon>Bacteria</taxon>
        <taxon>Bacillati</taxon>
        <taxon>Bacillota</taxon>
        <taxon>Bacilli</taxon>
        <taxon>Bacillales</taxon>
        <taxon>Bacillaceae</taxon>
        <taxon>Alkalibacillus</taxon>
    </lineage>
</organism>
<protein>
    <recommendedName>
        <fullName evidence="4">YqzL-like protein</fullName>
    </recommendedName>
</protein>
<gene>
    <name evidence="2" type="ORF">J2S77_000613</name>
</gene>
<dbReference type="Pfam" id="PF14006">
    <property type="entry name" value="YqzL"/>
    <property type="match status" value="1"/>
</dbReference>
<accession>A0ABT9VCK5</accession>